<comment type="caution">
    <text evidence="10">The sequence shown here is derived from an EMBL/GenBank/DDBJ whole genome shotgun (WGS) entry which is preliminary data.</text>
</comment>
<evidence type="ECO:0000313" key="10">
    <source>
        <dbReference type="EMBL" id="PJJ79301.1"/>
    </source>
</evidence>
<comment type="pathway">
    <text evidence="2">Carotenoid biosynthesis.</text>
</comment>
<evidence type="ECO:0000259" key="9">
    <source>
        <dbReference type="Pfam" id="PF18916"/>
    </source>
</evidence>
<keyword evidence="3 8" id="KW-0812">Transmembrane</keyword>
<evidence type="ECO:0000256" key="6">
    <source>
        <dbReference type="ARBA" id="ARBA00023136"/>
    </source>
</evidence>
<comment type="subcellular location">
    <subcellularLocation>
        <location evidence="1">Membrane</location>
        <topology evidence="1">Multi-pass membrane protein</topology>
    </subcellularLocation>
</comment>
<dbReference type="NCBIfam" id="TIGR03462">
    <property type="entry name" value="CarR_dom_SF"/>
    <property type="match status" value="2"/>
</dbReference>
<keyword evidence="4" id="KW-0125">Carotenoid biosynthesis</keyword>
<gene>
    <name evidence="10" type="ORF">CLV57_2433</name>
</gene>
<evidence type="ECO:0000256" key="2">
    <source>
        <dbReference type="ARBA" id="ARBA00004829"/>
    </source>
</evidence>
<feature type="transmembrane region" description="Helical" evidence="8">
    <location>
        <begin position="158"/>
        <end position="176"/>
    </location>
</feature>
<feature type="transmembrane region" description="Helical" evidence="8">
    <location>
        <begin position="133"/>
        <end position="149"/>
    </location>
</feature>
<sequence>MTKYTYLLIDFFSISVPFLVSFHPKSGLYKHWYALLPAIIVTSLFYLVWDSWFTSMGVWGFNSTYITGIHVGNMPLEEILFFVCIPYACVFTFDCLIRVIPENVLSKSSPFISYTLIGLCIIIAAIYRNNYYTASAFGLLALLIFAAYYKKVRWLGRFYIIYIILLIPFTIVNGLLTGTCLDAPVVWYNPDHIIGARILTIPIEDVFYGMGLLLINTWIYQRLRYGKNHSASAIAG</sequence>
<evidence type="ECO:0000256" key="1">
    <source>
        <dbReference type="ARBA" id="ARBA00004141"/>
    </source>
</evidence>
<keyword evidence="6 8" id="KW-0472">Membrane</keyword>
<dbReference type="OrthoDB" id="5195186at2"/>
<feature type="domain" description="Lycopene cyclase" evidence="9">
    <location>
        <begin position="4"/>
        <end position="96"/>
    </location>
</feature>
<proteinExistence type="predicted"/>
<feature type="transmembrane region" description="Helical" evidence="8">
    <location>
        <begin position="111"/>
        <end position="127"/>
    </location>
</feature>
<evidence type="ECO:0000256" key="8">
    <source>
        <dbReference type="SAM" id="Phobius"/>
    </source>
</evidence>
<name>A0A2H9VLV0_9SPHI</name>
<protein>
    <submittedName>
        <fullName evidence="10">Lycopene cyclase domain-containing protein</fullName>
    </submittedName>
</protein>
<dbReference type="InterPro" id="IPR017825">
    <property type="entry name" value="Lycopene_cyclase_dom"/>
</dbReference>
<dbReference type="RefSeq" id="WP_100341655.1">
    <property type="nucleotide sequence ID" value="NZ_PGFJ01000002.1"/>
</dbReference>
<dbReference type="Pfam" id="PF18916">
    <property type="entry name" value="Lycopene_cyc"/>
    <property type="match status" value="2"/>
</dbReference>
<dbReference type="GO" id="GO:0016117">
    <property type="term" value="P:carotenoid biosynthetic process"/>
    <property type="evidence" value="ECO:0007669"/>
    <property type="project" value="UniProtKB-KW"/>
</dbReference>
<evidence type="ECO:0000256" key="4">
    <source>
        <dbReference type="ARBA" id="ARBA00022746"/>
    </source>
</evidence>
<evidence type="ECO:0000313" key="11">
    <source>
        <dbReference type="Proteomes" id="UP000242687"/>
    </source>
</evidence>
<keyword evidence="5 8" id="KW-1133">Transmembrane helix</keyword>
<keyword evidence="11" id="KW-1185">Reference proteome</keyword>
<feature type="transmembrane region" description="Helical" evidence="8">
    <location>
        <begin position="6"/>
        <end position="24"/>
    </location>
</feature>
<feature type="transmembrane region" description="Helical" evidence="8">
    <location>
        <begin position="196"/>
        <end position="220"/>
    </location>
</feature>
<dbReference type="GO" id="GO:0016020">
    <property type="term" value="C:membrane"/>
    <property type="evidence" value="ECO:0007669"/>
    <property type="project" value="UniProtKB-SubCell"/>
</dbReference>
<feature type="domain" description="Lycopene cyclase" evidence="9">
    <location>
        <begin position="129"/>
        <end position="222"/>
    </location>
</feature>
<accession>A0A2H9VLV0</accession>
<dbReference type="AlphaFoldDB" id="A0A2H9VLV0"/>
<reference evidence="10 11" key="1">
    <citation type="submission" date="2017-11" db="EMBL/GenBank/DDBJ databases">
        <title>Genomic Encyclopedia of Archaeal and Bacterial Type Strains, Phase II (KMG-II): From Individual Species to Whole Genera.</title>
        <authorList>
            <person name="Goeker M."/>
        </authorList>
    </citation>
    <scope>NUCLEOTIDE SEQUENCE [LARGE SCALE GENOMIC DNA]</scope>
    <source>
        <strain evidence="10 11">DSM 28175</strain>
    </source>
</reference>
<dbReference type="EMBL" id="PGFJ01000002">
    <property type="protein sequence ID" value="PJJ79301.1"/>
    <property type="molecule type" value="Genomic_DNA"/>
</dbReference>
<dbReference type="GO" id="GO:0045436">
    <property type="term" value="F:lycopene beta cyclase activity"/>
    <property type="evidence" value="ECO:0007669"/>
    <property type="project" value="UniProtKB-ARBA"/>
</dbReference>
<dbReference type="GO" id="GO:0016872">
    <property type="term" value="F:intramolecular lyase activity"/>
    <property type="evidence" value="ECO:0007669"/>
    <property type="project" value="InterPro"/>
</dbReference>
<evidence type="ECO:0000256" key="7">
    <source>
        <dbReference type="ARBA" id="ARBA00023235"/>
    </source>
</evidence>
<keyword evidence="7" id="KW-0413">Isomerase</keyword>
<evidence type="ECO:0000256" key="5">
    <source>
        <dbReference type="ARBA" id="ARBA00022989"/>
    </source>
</evidence>
<feature type="transmembrane region" description="Helical" evidence="8">
    <location>
        <begin position="31"/>
        <end position="49"/>
    </location>
</feature>
<dbReference type="Proteomes" id="UP000242687">
    <property type="component" value="Unassembled WGS sequence"/>
</dbReference>
<feature type="transmembrane region" description="Helical" evidence="8">
    <location>
        <begin position="79"/>
        <end position="99"/>
    </location>
</feature>
<evidence type="ECO:0000256" key="3">
    <source>
        <dbReference type="ARBA" id="ARBA00022692"/>
    </source>
</evidence>
<organism evidence="10 11">
    <name type="scientific">Mucilaginibacter auburnensis</name>
    <dbReference type="NCBI Taxonomy" id="1457233"/>
    <lineage>
        <taxon>Bacteria</taxon>
        <taxon>Pseudomonadati</taxon>
        <taxon>Bacteroidota</taxon>
        <taxon>Sphingobacteriia</taxon>
        <taxon>Sphingobacteriales</taxon>
        <taxon>Sphingobacteriaceae</taxon>
        <taxon>Mucilaginibacter</taxon>
    </lineage>
</organism>